<dbReference type="Proteomes" id="UP001476282">
    <property type="component" value="Unassembled WGS sequence"/>
</dbReference>
<feature type="chain" id="PRO_5045825762" description="PhoD-like phosphatase metallophosphatase domain-containing protein" evidence="1">
    <location>
        <begin position="18"/>
        <end position="319"/>
    </location>
</feature>
<dbReference type="Pfam" id="PF09423">
    <property type="entry name" value="PhoD"/>
    <property type="match status" value="1"/>
</dbReference>
<feature type="domain" description="PhoD-like phosphatase metallophosphatase" evidence="2">
    <location>
        <begin position="24"/>
        <end position="239"/>
    </location>
</feature>
<keyword evidence="1" id="KW-0732">Signal</keyword>
<name>A0ABP9UMX1_9BACT</name>
<accession>A0ABP9UMX1</accession>
<keyword evidence="4" id="KW-1185">Reference proteome</keyword>
<dbReference type="EMBL" id="BAABRI010000011">
    <property type="protein sequence ID" value="GAA5482923.1"/>
    <property type="molecule type" value="Genomic_DNA"/>
</dbReference>
<sequence>MKSFFFTLFVSVSSLTAAEPIKQLAFASCFQQALPAPAMEAIAELDPDVFLWMGDNIYADTEDMAVTRAKFQVVRELPAYARIRAGSQVIGTWDDHDYGRNDAGKEYPKKVEAQVALLDFLDVPENSPRRVQEGVYSVADFGPPGKMVRVILLDLRYFRDEVGSDGAMLGEAQWQWLEKVLGESEAQVNVLVSSIQVLAAEHPWEKWGNFPTERKRLLDLLAKPEMPPVIILSGDRHVAEISVDRETTGYPLYDITSSSLNLPLGDGTEPNRYRVGEMFRPANFGTLSFDWAWEKPQVTACVRDEHGVPQRAVMISVER</sequence>
<dbReference type="Gene3D" id="3.60.21.70">
    <property type="entry name" value="PhoD-like phosphatase"/>
    <property type="match status" value="1"/>
</dbReference>
<evidence type="ECO:0000259" key="2">
    <source>
        <dbReference type="Pfam" id="PF09423"/>
    </source>
</evidence>
<comment type="caution">
    <text evidence="3">The sequence shown here is derived from an EMBL/GenBank/DDBJ whole genome shotgun (WGS) entry which is preliminary data.</text>
</comment>
<dbReference type="InterPro" id="IPR018946">
    <property type="entry name" value="PhoD-like_MPP"/>
</dbReference>
<evidence type="ECO:0000256" key="1">
    <source>
        <dbReference type="SAM" id="SignalP"/>
    </source>
</evidence>
<reference evidence="3 4" key="1">
    <citation type="submission" date="2024-02" db="EMBL/GenBank/DDBJ databases">
        <title>Haloferula sargassicola NBRC 104335.</title>
        <authorList>
            <person name="Ichikawa N."/>
            <person name="Katano-Makiyama Y."/>
            <person name="Hidaka K."/>
        </authorList>
    </citation>
    <scope>NUCLEOTIDE SEQUENCE [LARGE SCALE GENOMIC DNA]</scope>
    <source>
        <strain evidence="3 4">NBRC 104335</strain>
    </source>
</reference>
<gene>
    <name evidence="3" type="ORF">Hsar01_02149</name>
</gene>
<dbReference type="SUPFAM" id="SSF56300">
    <property type="entry name" value="Metallo-dependent phosphatases"/>
    <property type="match status" value="1"/>
</dbReference>
<evidence type="ECO:0000313" key="4">
    <source>
        <dbReference type="Proteomes" id="UP001476282"/>
    </source>
</evidence>
<protein>
    <recommendedName>
        <fullName evidence="2">PhoD-like phosphatase metallophosphatase domain-containing protein</fullName>
    </recommendedName>
</protein>
<dbReference type="CDD" id="cd07389">
    <property type="entry name" value="MPP_PhoD"/>
    <property type="match status" value="1"/>
</dbReference>
<dbReference type="PANTHER" id="PTHR33987">
    <property type="entry name" value="CALCINEURIN-LIKE METALLO-PHOSPHOESTERASE SUPERFAMILY PROTEIN"/>
    <property type="match status" value="1"/>
</dbReference>
<feature type="signal peptide" evidence="1">
    <location>
        <begin position="1"/>
        <end position="17"/>
    </location>
</feature>
<evidence type="ECO:0000313" key="3">
    <source>
        <dbReference type="EMBL" id="GAA5482923.1"/>
    </source>
</evidence>
<proteinExistence type="predicted"/>
<organism evidence="3 4">
    <name type="scientific">Haloferula sargassicola</name>
    <dbReference type="NCBI Taxonomy" id="490096"/>
    <lineage>
        <taxon>Bacteria</taxon>
        <taxon>Pseudomonadati</taxon>
        <taxon>Verrucomicrobiota</taxon>
        <taxon>Verrucomicrobiia</taxon>
        <taxon>Verrucomicrobiales</taxon>
        <taxon>Verrucomicrobiaceae</taxon>
        <taxon>Haloferula</taxon>
    </lineage>
</organism>
<dbReference type="InterPro" id="IPR029052">
    <property type="entry name" value="Metallo-depent_PP-like"/>
</dbReference>
<dbReference type="PANTHER" id="PTHR33987:SF1">
    <property type="entry name" value="CALCINEURIN-LIKE METALLO-PHOSPHOESTERASE SUPERFAMILY PROTEIN"/>
    <property type="match status" value="1"/>
</dbReference>
<dbReference type="InterPro" id="IPR038607">
    <property type="entry name" value="PhoD-like_sf"/>
</dbReference>